<accession>A0A9P1CD01</accession>
<dbReference type="OrthoDB" id="421993at2759"/>
<dbReference type="Gene3D" id="3.90.1300.10">
    <property type="entry name" value="Amidase signature (AS) domain"/>
    <property type="match status" value="1"/>
</dbReference>
<dbReference type="Proteomes" id="UP001152797">
    <property type="component" value="Unassembled WGS sequence"/>
</dbReference>
<evidence type="ECO:0000313" key="1">
    <source>
        <dbReference type="EMBL" id="CAI3989191.1"/>
    </source>
</evidence>
<gene>
    <name evidence="1" type="ORF">C1SCF055_LOCUS16283</name>
</gene>
<dbReference type="EMBL" id="CAMXCT010001342">
    <property type="protein sequence ID" value="CAI3989191.1"/>
    <property type="molecule type" value="Genomic_DNA"/>
</dbReference>
<evidence type="ECO:0000313" key="3">
    <source>
        <dbReference type="Proteomes" id="UP001152797"/>
    </source>
</evidence>
<proteinExistence type="predicted"/>
<dbReference type="EMBL" id="CAMXCT020001342">
    <property type="protein sequence ID" value="CAL1142566.1"/>
    <property type="molecule type" value="Genomic_DNA"/>
</dbReference>
<dbReference type="AlphaFoldDB" id="A0A9P1CD01"/>
<sequence>MAIVCVIRIECRSGFEEMKAIEFQNRSASWRGGELKEAPVVLAEAVSSTSSVAALAQPRATDGGWPCPSFRLDLKAAREGIEAIAPLYGLPIPMKGTMATVDFISSAGVSLLHDFRAKDDADFVAGMKTGKG</sequence>
<dbReference type="InterPro" id="IPR036928">
    <property type="entry name" value="AS_sf"/>
</dbReference>
<dbReference type="SUPFAM" id="SSF75304">
    <property type="entry name" value="Amidase signature (AS) enzymes"/>
    <property type="match status" value="1"/>
</dbReference>
<organism evidence="1">
    <name type="scientific">Cladocopium goreaui</name>
    <dbReference type="NCBI Taxonomy" id="2562237"/>
    <lineage>
        <taxon>Eukaryota</taxon>
        <taxon>Sar</taxon>
        <taxon>Alveolata</taxon>
        <taxon>Dinophyceae</taxon>
        <taxon>Suessiales</taxon>
        <taxon>Symbiodiniaceae</taxon>
        <taxon>Cladocopium</taxon>
    </lineage>
</organism>
<evidence type="ECO:0000313" key="2">
    <source>
        <dbReference type="EMBL" id="CAL4776503.1"/>
    </source>
</evidence>
<reference evidence="2 3" key="2">
    <citation type="submission" date="2024-05" db="EMBL/GenBank/DDBJ databases">
        <authorList>
            <person name="Chen Y."/>
            <person name="Shah S."/>
            <person name="Dougan E. K."/>
            <person name="Thang M."/>
            <person name="Chan C."/>
        </authorList>
    </citation>
    <scope>NUCLEOTIDE SEQUENCE [LARGE SCALE GENOMIC DNA]</scope>
</reference>
<keyword evidence="3" id="KW-1185">Reference proteome</keyword>
<comment type="caution">
    <text evidence="1">The sequence shown here is derived from an EMBL/GenBank/DDBJ whole genome shotgun (WGS) entry which is preliminary data.</text>
</comment>
<reference evidence="1" key="1">
    <citation type="submission" date="2022-10" db="EMBL/GenBank/DDBJ databases">
        <authorList>
            <person name="Chen Y."/>
            <person name="Dougan E. K."/>
            <person name="Chan C."/>
            <person name="Rhodes N."/>
            <person name="Thang M."/>
        </authorList>
    </citation>
    <scope>NUCLEOTIDE SEQUENCE</scope>
</reference>
<name>A0A9P1CD01_9DINO</name>
<dbReference type="EMBL" id="CAMXCT030001342">
    <property type="protein sequence ID" value="CAL4776503.1"/>
    <property type="molecule type" value="Genomic_DNA"/>
</dbReference>
<protein>
    <submittedName>
        <fullName evidence="2">Glutamyl-tRNA(Gln) amidotransferase subunit A</fullName>
    </submittedName>
</protein>